<name>A0AC59Z6H4_RANTA</name>
<evidence type="ECO:0000313" key="2">
    <source>
        <dbReference type="Proteomes" id="UP001162501"/>
    </source>
</evidence>
<accession>A0AC59Z6H4</accession>
<organism evidence="1 2">
    <name type="scientific">Rangifer tarandus platyrhynchus</name>
    <name type="common">Svalbard reindeer</name>
    <dbReference type="NCBI Taxonomy" id="3082113"/>
    <lineage>
        <taxon>Eukaryota</taxon>
        <taxon>Metazoa</taxon>
        <taxon>Chordata</taxon>
        <taxon>Craniata</taxon>
        <taxon>Vertebrata</taxon>
        <taxon>Euteleostomi</taxon>
        <taxon>Mammalia</taxon>
        <taxon>Eutheria</taxon>
        <taxon>Laurasiatheria</taxon>
        <taxon>Artiodactyla</taxon>
        <taxon>Ruminantia</taxon>
        <taxon>Pecora</taxon>
        <taxon>Cervidae</taxon>
        <taxon>Odocoileinae</taxon>
        <taxon>Rangifer</taxon>
    </lineage>
</organism>
<evidence type="ECO:0000313" key="1">
    <source>
        <dbReference type="EMBL" id="CAN0265279.1"/>
    </source>
</evidence>
<reference evidence="1" key="2">
    <citation type="submission" date="2025-03" db="EMBL/GenBank/DDBJ databases">
        <authorList>
            <consortium name="ELIXIR-Norway"/>
            <consortium name="Elixir Norway"/>
        </authorList>
    </citation>
    <scope>NUCLEOTIDE SEQUENCE</scope>
</reference>
<dbReference type="Proteomes" id="UP001162501">
    <property type="component" value="Chromosome 25"/>
</dbReference>
<gene>
    <name evidence="1" type="ORF">MRATA1EN22A_LOCUS14573</name>
</gene>
<reference evidence="1" key="1">
    <citation type="submission" date="2023-05" db="EMBL/GenBank/DDBJ databases">
        <authorList>
            <consortium name="ELIXIR-Norway"/>
        </authorList>
    </citation>
    <scope>NUCLEOTIDE SEQUENCE</scope>
</reference>
<dbReference type="EMBL" id="OX596109">
    <property type="protein sequence ID" value="CAN0265279.1"/>
    <property type="molecule type" value="Genomic_DNA"/>
</dbReference>
<proteinExistence type="predicted"/>
<protein>
    <submittedName>
        <fullName evidence="1">Uncharacterized protein</fullName>
    </submittedName>
</protein>
<sequence length="82" mass="8830">MPTAVGALVWVKREAAGWSHGSACSVLRDPNLQGVRKLEELWLCQKSPGHALQGLCCRPAALNLPESQGPVHQDSGGMRSRQ</sequence>